<dbReference type="HOGENOM" id="CLU_010128_1_0_1"/>
<dbReference type="eggNOG" id="ENOG502RZ1J">
    <property type="taxonomic scope" value="Eukaryota"/>
</dbReference>
<proteinExistence type="inferred from homology"/>
<evidence type="ECO:0000256" key="3">
    <source>
        <dbReference type="SAM" id="Coils"/>
    </source>
</evidence>
<evidence type="ECO:0008006" key="7">
    <source>
        <dbReference type="Google" id="ProtNLM"/>
    </source>
</evidence>
<evidence type="ECO:0000313" key="6">
    <source>
        <dbReference type="Proteomes" id="UP000019484"/>
    </source>
</evidence>
<reference evidence="5 6" key="1">
    <citation type="submission" date="2013-03" db="EMBL/GenBank/DDBJ databases">
        <title>The Genome Sequence of Capronia coronata CBS 617.96.</title>
        <authorList>
            <consortium name="The Broad Institute Genomics Platform"/>
            <person name="Cuomo C."/>
            <person name="de Hoog S."/>
            <person name="Gorbushina A."/>
            <person name="Walker B."/>
            <person name="Young S.K."/>
            <person name="Zeng Q."/>
            <person name="Gargeya S."/>
            <person name="Fitzgerald M."/>
            <person name="Haas B."/>
            <person name="Abouelleil A."/>
            <person name="Allen A.W."/>
            <person name="Alvarado L."/>
            <person name="Arachchi H.M."/>
            <person name="Berlin A.M."/>
            <person name="Chapman S.B."/>
            <person name="Gainer-Dewar J."/>
            <person name="Goldberg J."/>
            <person name="Griggs A."/>
            <person name="Gujja S."/>
            <person name="Hansen M."/>
            <person name="Howarth C."/>
            <person name="Imamovic A."/>
            <person name="Ireland A."/>
            <person name="Larimer J."/>
            <person name="McCowan C."/>
            <person name="Murphy C."/>
            <person name="Pearson M."/>
            <person name="Poon T.W."/>
            <person name="Priest M."/>
            <person name="Roberts A."/>
            <person name="Saif S."/>
            <person name="Shea T."/>
            <person name="Sisk P."/>
            <person name="Sykes S."/>
            <person name="Wortman J."/>
            <person name="Nusbaum C."/>
            <person name="Birren B."/>
        </authorList>
    </citation>
    <scope>NUCLEOTIDE SEQUENCE [LARGE SCALE GENOMIC DNA]</scope>
    <source>
        <strain evidence="5 6">CBS 617.96</strain>
    </source>
</reference>
<accession>W9YAH7</accession>
<evidence type="ECO:0000313" key="5">
    <source>
        <dbReference type="EMBL" id="EXJ86276.1"/>
    </source>
</evidence>
<comment type="caution">
    <text evidence="5">The sequence shown here is derived from an EMBL/GenBank/DDBJ whole genome shotgun (WGS) entry which is preliminary data.</text>
</comment>
<dbReference type="GeneID" id="19161513"/>
<feature type="compositionally biased region" description="Polar residues" evidence="4">
    <location>
        <begin position="505"/>
        <end position="526"/>
    </location>
</feature>
<sequence length="589" mass="65571">MESQSLDRASHYLNNLLLARGLLATGKPIDFARPDSNGGGTDATMSRIINLVHDLVLRRDRDAEQRETLAINIRATRADEAQRVLDLQRLQDKNVELARIAASAESQERALKAAVRKAEVHAKELKEQMLRIKSTLDQVRARCLSDVRKRDAELDKLKAHLTALQRGKKESTGMKINAINWEPETREREKRTGHDINSTEWSLEKETNDFLAVVLNETSTENVSLRQIIADTMEILSDLTGLSAAADDQDHGEMGDVSIIHGQSRKFGREASRPTEKLTSSVELADQMRTILEHCRSILKDPSFVPIEEVHERDEEILKLRAGWEKMASKWREAVTMMDSWRTRTGDMGEGLPSHEFSGLAFGKSIAMLPNGRPIFGAEEELPSILYEDSNMGDAGFQGADTDAIRHTPQQPHSNVEDHHESDFDIPPEPTANRFGSSPRRVGLNIGKPIRPLQAIENNVGASPKRNKDNKSFTKHSLQAGKGTSVYHLETENDILPLEADFQIPPQSYSKSNSPQDGNDQGQTQRAGAPSLTVAEKLAAVEAEANEARNLSPQQLRKRKQVGSQRTKKGSRRRSTLSPEELAALIGIE</sequence>
<name>W9YAH7_9EURO</name>
<keyword evidence="2 3" id="KW-0175">Coiled coil</keyword>
<dbReference type="RefSeq" id="XP_007725714.1">
    <property type="nucleotide sequence ID" value="XM_007727524.1"/>
</dbReference>
<evidence type="ECO:0000256" key="4">
    <source>
        <dbReference type="SAM" id="MobiDB-lite"/>
    </source>
</evidence>
<protein>
    <recommendedName>
        <fullName evidence="7">NIMA interactive protein</fullName>
    </recommendedName>
</protein>
<feature type="region of interest" description="Disordered" evidence="4">
    <location>
        <begin position="404"/>
        <end position="479"/>
    </location>
</feature>
<dbReference type="InterPro" id="IPR021622">
    <property type="entry name" value="Afadin/alpha-actinin-bd"/>
</dbReference>
<dbReference type="Proteomes" id="UP000019484">
    <property type="component" value="Unassembled WGS sequence"/>
</dbReference>
<feature type="compositionally biased region" description="Basic residues" evidence="4">
    <location>
        <begin position="556"/>
        <end position="575"/>
    </location>
</feature>
<dbReference type="STRING" id="1182541.W9YAH7"/>
<dbReference type="EMBL" id="AMWN01000005">
    <property type="protein sequence ID" value="EXJ86276.1"/>
    <property type="molecule type" value="Genomic_DNA"/>
</dbReference>
<organism evidence="5 6">
    <name type="scientific">Capronia coronata CBS 617.96</name>
    <dbReference type="NCBI Taxonomy" id="1182541"/>
    <lineage>
        <taxon>Eukaryota</taxon>
        <taxon>Fungi</taxon>
        <taxon>Dikarya</taxon>
        <taxon>Ascomycota</taxon>
        <taxon>Pezizomycotina</taxon>
        <taxon>Eurotiomycetes</taxon>
        <taxon>Chaetothyriomycetidae</taxon>
        <taxon>Chaetothyriales</taxon>
        <taxon>Herpotrichiellaceae</taxon>
        <taxon>Capronia</taxon>
    </lineage>
</organism>
<comment type="similarity">
    <text evidence="1">Belongs to the ADIP family.</text>
</comment>
<dbReference type="AlphaFoldDB" id="W9YAH7"/>
<dbReference type="Pfam" id="PF11559">
    <property type="entry name" value="ADIP"/>
    <property type="match status" value="1"/>
</dbReference>
<evidence type="ECO:0000256" key="1">
    <source>
        <dbReference type="ARBA" id="ARBA00009291"/>
    </source>
</evidence>
<feature type="coiled-coil region" evidence="3">
    <location>
        <begin position="87"/>
        <end position="142"/>
    </location>
</feature>
<gene>
    <name evidence="5" type="ORF">A1O1_06646</name>
</gene>
<keyword evidence="6" id="KW-1185">Reference proteome</keyword>
<feature type="region of interest" description="Disordered" evidence="4">
    <location>
        <begin position="505"/>
        <end position="589"/>
    </location>
</feature>
<dbReference type="OrthoDB" id="312015at2759"/>
<evidence type="ECO:0000256" key="2">
    <source>
        <dbReference type="ARBA" id="ARBA00023054"/>
    </source>
</evidence>